<sequence>MSREAPPITDEMLTKRITQVLQATLPSMLAIVVAARTEHQTSPPRVEKTNNNILTGRKIGCRTCECLHATTFRYVALLWWNLVELVMGEAAIATMTWEQMEKLTTDKYFSRVELNVELECWLFLF</sequence>
<name>A0AA38TKP9_9ASTR</name>
<accession>A0AA38TKP9</accession>
<protein>
    <submittedName>
        <fullName evidence="1">Uncharacterized protein</fullName>
    </submittedName>
</protein>
<comment type="caution">
    <text evidence="1">The sequence shown here is derived from an EMBL/GenBank/DDBJ whole genome shotgun (WGS) entry which is preliminary data.</text>
</comment>
<dbReference type="Proteomes" id="UP001172457">
    <property type="component" value="Chromosome 2"/>
</dbReference>
<dbReference type="EMBL" id="JARYMX010000002">
    <property type="protein sequence ID" value="KAJ9562709.1"/>
    <property type="molecule type" value="Genomic_DNA"/>
</dbReference>
<evidence type="ECO:0000313" key="2">
    <source>
        <dbReference type="Proteomes" id="UP001172457"/>
    </source>
</evidence>
<dbReference type="AlphaFoldDB" id="A0AA38TKP9"/>
<evidence type="ECO:0000313" key="1">
    <source>
        <dbReference type="EMBL" id="KAJ9562709.1"/>
    </source>
</evidence>
<keyword evidence="2" id="KW-1185">Reference proteome</keyword>
<gene>
    <name evidence="1" type="ORF">OSB04_007869</name>
</gene>
<proteinExistence type="predicted"/>
<reference evidence="1" key="1">
    <citation type="submission" date="2023-03" db="EMBL/GenBank/DDBJ databases">
        <title>Chromosome-scale reference genome and RAD-based genetic map of yellow starthistle (Centaurea solstitialis) reveal putative structural variation and QTLs associated with invader traits.</title>
        <authorList>
            <person name="Reatini B."/>
            <person name="Cang F.A."/>
            <person name="Jiang Q."/>
            <person name="Mckibben M.T.W."/>
            <person name="Barker M.S."/>
            <person name="Rieseberg L.H."/>
            <person name="Dlugosch K.M."/>
        </authorList>
    </citation>
    <scope>NUCLEOTIDE SEQUENCE</scope>
    <source>
        <strain evidence="1">CAN-66</strain>
        <tissue evidence="1">Leaf</tissue>
    </source>
</reference>
<organism evidence="1 2">
    <name type="scientific">Centaurea solstitialis</name>
    <name type="common">yellow star-thistle</name>
    <dbReference type="NCBI Taxonomy" id="347529"/>
    <lineage>
        <taxon>Eukaryota</taxon>
        <taxon>Viridiplantae</taxon>
        <taxon>Streptophyta</taxon>
        <taxon>Embryophyta</taxon>
        <taxon>Tracheophyta</taxon>
        <taxon>Spermatophyta</taxon>
        <taxon>Magnoliopsida</taxon>
        <taxon>eudicotyledons</taxon>
        <taxon>Gunneridae</taxon>
        <taxon>Pentapetalae</taxon>
        <taxon>asterids</taxon>
        <taxon>campanulids</taxon>
        <taxon>Asterales</taxon>
        <taxon>Asteraceae</taxon>
        <taxon>Carduoideae</taxon>
        <taxon>Cardueae</taxon>
        <taxon>Centaureinae</taxon>
        <taxon>Centaurea</taxon>
    </lineage>
</organism>